<proteinExistence type="predicted"/>
<accession>A0ABN9BX29</accession>
<evidence type="ECO:0000313" key="2">
    <source>
        <dbReference type="Proteomes" id="UP001162483"/>
    </source>
</evidence>
<sequence>GGRKLKSKWEVAERETAFKFKAPFTGLRVKKSPQQPVWGRRLSNFPKTDGDPDSQRCVCNAENSTKYMPVGAMIEKIILPCSSIHKKEQPANRELYCLTVSSFWDTQEAPWQEWRSVSSFN</sequence>
<keyword evidence="2" id="KW-1185">Reference proteome</keyword>
<dbReference type="EMBL" id="CATNWA010006398">
    <property type="protein sequence ID" value="CAI9552015.1"/>
    <property type="molecule type" value="Genomic_DNA"/>
</dbReference>
<feature type="non-terminal residue" evidence="1">
    <location>
        <position position="1"/>
    </location>
</feature>
<gene>
    <name evidence="1" type="ORF">SPARVUS_LOCUS3823452</name>
</gene>
<dbReference type="Proteomes" id="UP001162483">
    <property type="component" value="Unassembled WGS sequence"/>
</dbReference>
<reference evidence="1" key="1">
    <citation type="submission" date="2023-05" db="EMBL/GenBank/DDBJ databases">
        <authorList>
            <person name="Stuckert A."/>
        </authorList>
    </citation>
    <scope>NUCLEOTIDE SEQUENCE</scope>
</reference>
<protein>
    <submittedName>
        <fullName evidence="1">Uncharacterized protein</fullName>
    </submittedName>
</protein>
<comment type="caution">
    <text evidence="1">The sequence shown here is derived from an EMBL/GenBank/DDBJ whole genome shotgun (WGS) entry which is preliminary data.</text>
</comment>
<name>A0ABN9BX29_9NEOB</name>
<evidence type="ECO:0000313" key="1">
    <source>
        <dbReference type="EMBL" id="CAI9552015.1"/>
    </source>
</evidence>
<organism evidence="1 2">
    <name type="scientific">Staurois parvus</name>
    <dbReference type="NCBI Taxonomy" id="386267"/>
    <lineage>
        <taxon>Eukaryota</taxon>
        <taxon>Metazoa</taxon>
        <taxon>Chordata</taxon>
        <taxon>Craniata</taxon>
        <taxon>Vertebrata</taxon>
        <taxon>Euteleostomi</taxon>
        <taxon>Amphibia</taxon>
        <taxon>Batrachia</taxon>
        <taxon>Anura</taxon>
        <taxon>Neobatrachia</taxon>
        <taxon>Ranoidea</taxon>
        <taxon>Ranidae</taxon>
        <taxon>Staurois</taxon>
    </lineage>
</organism>